<proteinExistence type="predicted"/>
<accession>A0A3S5FDA4</accession>
<keyword evidence="2" id="KW-1185">Reference proteome</keyword>
<protein>
    <submittedName>
        <fullName evidence="1">Uncharacterized protein</fullName>
    </submittedName>
</protein>
<reference evidence="1" key="1">
    <citation type="submission" date="2018-11" db="EMBL/GenBank/DDBJ databases">
        <authorList>
            <consortium name="Pathogen Informatics"/>
        </authorList>
    </citation>
    <scope>NUCLEOTIDE SEQUENCE</scope>
</reference>
<comment type="caution">
    <text evidence="1">The sequence shown here is derived from an EMBL/GenBank/DDBJ whole genome shotgun (WGS) entry which is preliminary data.</text>
</comment>
<sequence length="99" mass="11150">MFAIPHFRVHLANRLPYYIDQALVGLTAYPPNLPVCQFLLQLAKLGHALTSGLHSWRPLTAEEIEAAEKVDGASVPRNPGWLLLIWIIDLEILFCSNPY</sequence>
<dbReference type="EMBL" id="CAAALY010033474">
    <property type="protein sequence ID" value="VEL17625.1"/>
    <property type="molecule type" value="Genomic_DNA"/>
</dbReference>
<evidence type="ECO:0000313" key="1">
    <source>
        <dbReference type="EMBL" id="VEL17625.1"/>
    </source>
</evidence>
<dbReference type="Proteomes" id="UP000784294">
    <property type="component" value="Unassembled WGS sequence"/>
</dbReference>
<dbReference type="AlphaFoldDB" id="A0A3S5FDA4"/>
<name>A0A3S5FDA4_9PLAT</name>
<organism evidence="1 2">
    <name type="scientific">Protopolystoma xenopodis</name>
    <dbReference type="NCBI Taxonomy" id="117903"/>
    <lineage>
        <taxon>Eukaryota</taxon>
        <taxon>Metazoa</taxon>
        <taxon>Spiralia</taxon>
        <taxon>Lophotrochozoa</taxon>
        <taxon>Platyhelminthes</taxon>
        <taxon>Monogenea</taxon>
        <taxon>Polyopisthocotylea</taxon>
        <taxon>Polystomatidea</taxon>
        <taxon>Polystomatidae</taxon>
        <taxon>Protopolystoma</taxon>
    </lineage>
</organism>
<evidence type="ECO:0000313" key="2">
    <source>
        <dbReference type="Proteomes" id="UP000784294"/>
    </source>
</evidence>
<gene>
    <name evidence="1" type="ORF">PXEA_LOCUS11065</name>
</gene>